<evidence type="ECO:0000313" key="5">
    <source>
        <dbReference type="EMBL" id="KIE07102.1"/>
    </source>
</evidence>
<protein>
    <recommendedName>
        <fullName evidence="4">ABC transporter domain-containing protein</fullName>
    </recommendedName>
</protein>
<keyword evidence="3" id="KW-0029">Amino-acid transport</keyword>
<dbReference type="EMBL" id="JHEG02000059">
    <property type="protein sequence ID" value="KIE07102.1"/>
    <property type="molecule type" value="Genomic_DNA"/>
</dbReference>
<dbReference type="AlphaFoldDB" id="A0A0C1MXM9"/>
<dbReference type="GO" id="GO:0015658">
    <property type="term" value="F:branched-chain amino acid transmembrane transporter activity"/>
    <property type="evidence" value="ECO:0007669"/>
    <property type="project" value="TreeGrafter"/>
</dbReference>
<dbReference type="PANTHER" id="PTHR43820">
    <property type="entry name" value="HIGH-AFFINITY BRANCHED-CHAIN AMINO ACID TRANSPORT ATP-BINDING PROTEIN LIVF"/>
    <property type="match status" value="1"/>
</dbReference>
<name>A0A0C1MXM9_9CYAN</name>
<gene>
    <name evidence="5" type="ORF">DA73_0238655</name>
</gene>
<reference evidence="5" key="1">
    <citation type="journal article" date="2015" name="Genome Announc.">
        <title>Draft Genome Sequence of Tolypothrix boutellei Strain VB521301.</title>
        <authorList>
            <person name="Chandrababunaidu M.M."/>
            <person name="Singh D."/>
            <person name="Sen D."/>
            <person name="Bhan S."/>
            <person name="Das S."/>
            <person name="Gupta A."/>
            <person name="Adhikary S.P."/>
            <person name="Tripathy S."/>
        </authorList>
    </citation>
    <scope>NUCLEOTIDE SEQUENCE</scope>
    <source>
        <strain evidence="5">VB521301</strain>
    </source>
</reference>
<accession>A0A0C1MXM9</accession>
<dbReference type="InterPro" id="IPR003439">
    <property type="entry name" value="ABC_transporter-like_ATP-bd"/>
</dbReference>
<evidence type="ECO:0000256" key="3">
    <source>
        <dbReference type="ARBA" id="ARBA00022970"/>
    </source>
</evidence>
<dbReference type="SUPFAM" id="SSF52540">
    <property type="entry name" value="P-loop containing nucleoside triphosphate hydrolases"/>
    <property type="match status" value="1"/>
</dbReference>
<evidence type="ECO:0000259" key="4">
    <source>
        <dbReference type="Pfam" id="PF00005"/>
    </source>
</evidence>
<dbReference type="PANTHER" id="PTHR43820:SF4">
    <property type="entry name" value="HIGH-AFFINITY BRANCHED-CHAIN AMINO ACID TRANSPORT ATP-BINDING PROTEIN LIVF"/>
    <property type="match status" value="1"/>
</dbReference>
<evidence type="ECO:0000256" key="1">
    <source>
        <dbReference type="ARBA" id="ARBA00005417"/>
    </source>
</evidence>
<dbReference type="InterPro" id="IPR052156">
    <property type="entry name" value="BCAA_Transport_ATP-bd_LivF"/>
</dbReference>
<sequence length="120" mass="12586">MSNSLSSSPILEAQNVHAGYIKDVDILQGVNFRVDPGELVTVIGPNGAGKSTLAKTIFGLLTPHTGTITFKGENIVGLKSNQIKLACKALAVFSIASVCSLCVNVLKSKQDTIWRSLGSA</sequence>
<dbReference type="Gene3D" id="3.40.50.300">
    <property type="entry name" value="P-loop containing nucleotide triphosphate hydrolases"/>
    <property type="match status" value="1"/>
</dbReference>
<dbReference type="STRING" id="1479485.DA73_0238655"/>
<dbReference type="Pfam" id="PF00005">
    <property type="entry name" value="ABC_tran"/>
    <property type="match status" value="1"/>
</dbReference>
<dbReference type="InterPro" id="IPR027417">
    <property type="entry name" value="P-loop_NTPase"/>
</dbReference>
<dbReference type="GO" id="GO:0015807">
    <property type="term" value="P:L-amino acid transport"/>
    <property type="evidence" value="ECO:0007669"/>
    <property type="project" value="TreeGrafter"/>
</dbReference>
<evidence type="ECO:0000256" key="2">
    <source>
        <dbReference type="ARBA" id="ARBA00022448"/>
    </source>
</evidence>
<keyword evidence="2" id="KW-0813">Transport</keyword>
<proteinExistence type="inferred from homology"/>
<organism evidence="5">
    <name type="scientific">Tolypothrix bouteillei VB521301</name>
    <dbReference type="NCBI Taxonomy" id="1479485"/>
    <lineage>
        <taxon>Bacteria</taxon>
        <taxon>Bacillati</taxon>
        <taxon>Cyanobacteriota</taxon>
        <taxon>Cyanophyceae</taxon>
        <taxon>Nostocales</taxon>
        <taxon>Tolypothrichaceae</taxon>
        <taxon>Tolypothrix</taxon>
    </lineage>
</organism>
<feature type="domain" description="ABC transporter" evidence="4">
    <location>
        <begin position="27"/>
        <end position="82"/>
    </location>
</feature>
<comment type="caution">
    <text evidence="5">The sequence shown here is derived from an EMBL/GenBank/DDBJ whole genome shotgun (WGS) entry which is preliminary data.</text>
</comment>
<dbReference type="GO" id="GO:0016887">
    <property type="term" value="F:ATP hydrolysis activity"/>
    <property type="evidence" value="ECO:0007669"/>
    <property type="project" value="InterPro"/>
</dbReference>
<dbReference type="GO" id="GO:0005524">
    <property type="term" value="F:ATP binding"/>
    <property type="evidence" value="ECO:0007669"/>
    <property type="project" value="InterPro"/>
</dbReference>
<comment type="similarity">
    <text evidence="1">Belongs to the ABC transporter superfamily.</text>
</comment>